<feature type="region of interest" description="Disordered" evidence="2">
    <location>
        <begin position="309"/>
        <end position="334"/>
    </location>
</feature>
<dbReference type="AlphaFoldDB" id="G7YFF5"/>
<protein>
    <submittedName>
        <fullName evidence="3">Uncharacterized protein</fullName>
    </submittedName>
</protein>
<keyword evidence="4" id="KW-1185">Reference proteome</keyword>
<evidence type="ECO:0000256" key="2">
    <source>
        <dbReference type="SAM" id="MobiDB-lite"/>
    </source>
</evidence>
<feature type="compositionally biased region" description="Polar residues" evidence="2">
    <location>
        <begin position="400"/>
        <end position="410"/>
    </location>
</feature>
<gene>
    <name evidence="3" type="ORF">CLF_106626</name>
</gene>
<dbReference type="Proteomes" id="UP000008909">
    <property type="component" value="Unassembled WGS sequence"/>
</dbReference>
<reference key="2">
    <citation type="submission" date="2011-10" db="EMBL/GenBank/DDBJ databases">
        <title>The genome and transcriptome sequence of Clonorchis sinensis provide insights into the carcinogenic liver fluke.</title>
        <authorList>
            <person name="Wang X."/>
            <person name="Huang Y."/>
            <person name="Chen W."/>
            <person name="Liu H."/>
            <person name="Guo L."/>
            <person name="Chen Y."/>
            <person name="Luo F."/>
            <person name="Zhou W."/>
            <person name="Sun J."/>
            <person name="Mao Q."/>
            <person name="Liang P."/>
            <person name="Zhou C."/>
            <person name="Tian Y."/>
            <person name="Men J."/>
            <person name="Lv X."/>
            <person name="Huang L."/>
            <person name="Zhou J."/>
            <person name="Hu Y."/>
            <person name="Li R."/>
            <person name="Zhang F."/>
            <person name="Lei H."/>
            <person name="Li X."/>
            <person name="Hu X."/>
            <person name="Liang C."/>
            <person name="Xu J."/>
            <person name="Wu Z."/>
            <person name="Yu X."/>
        </authorList>
    </citation>
    <scope>NUCLEOTIDE SEQUENCE</scope>
    <source>
        <strain>Henan</strain>
    </source>
</reference>
<accession>G7YFF5</accession>
<dbReference type="EMBL" id="DF143187">
    <property type="protein sequence ID" value="GAA51688.1"/>
    <property type="molecule type" value="Genomic_DNA"/>
</dbReference>
<proteinExistence type="predicted"/>
<feature type="region of interest" description="Disordered" evidence="2">
    <location>
        <begin position="394"/>
        <end position="416"/>
    </location>
</feature>
<sequence>MDVSVTILAQLPTSPPQIIGGRNCGSYNHCTTTSMQTPADQLGLTPLNQTYQLESSPSLPETDAFTTPAQYSFTDVQCTPSPIRRVSPVPQSTSTLAITAVKFTRSLSVISRRLIFSSTVCDQRVTRGTLLYAPENGPPSQIVQAAVKDPVATTLHDVVITKSSPSPKALFLCLHFRPSNLAEQACGIVTRGARWPKWLELEFTDRKSSKHRMRRQIIGRRSGGSCNGSQPGGTAVSQVLSSCDCLTSRTLLRRMAHLERIVKQLQNEVNELKNIKSGKSIDQPIAGVETKNLGDHDRLLFNPSEMGIENTAKPNEGLEGSCATSAAPVPSVPEKPHRYTEELLRSAKPGGLRERVLRRCLSPIQVTPHSGMKSLAPNRRLLWAAGPTGPCDRADGHSIPSAQLNPSNSEEAPDPIGHLLRSAKPGGFRERILRRCLSPTPLATPRSGAKLVEQQCDFIVPIGLYQLCFGNAAAISMYSNGI</sequence>
<organism evidence="3 4">
    <name type="scientific">Clonorchis sinensis</name>
    <name type="common">Chinese liver fluke</name>
    <dbReference type="NCBI Taxonomy" id="79923"/>
    <lineage>
        <taxon>Eukaryota</taxon>
        <taxon>Metazoa</taxon>
        <taxon>Spiralia</taxon>
        <taxon>Lophotrochozoa</taxon>
        <taxon>Platyhelminthes</taxon>
        <taxon>Trematoda</taxon>
        <taxon>Digenea</taxon>
        <taxon>Opisthorchiida</taxon>
        <taxon>Opisthorchiata</taxon>
        <taxon>Opisthorchiidae</taxon>
        <taxon>Clonorchis</taxon>
    </lineage>
</organism>
<name>G7YFF5_CLOSI</name>
<reference evidence="3" key="1">
    <citation type="journal article" date="2011" name="Genome Biol.">
        <title>The draft genome of the carcinogenic human liver fluke Clonorchis sinensis.</title>
        <authorList>
            <person name="Wang X."/>
            <person name="Chen W."/>
            <person name="Huang Y."/>
            <person name="Sun J."/>
            <person name="Men J."/>
            <person name="Liu H."/>
            <person name="Luo F."/>
            <person name="Guo L."/>
            <person name="Lv X."/>
            <person name="Deng C."/>
            <person name="Zhou C."/>
            <person name="Fan Y."/>
            <person name="Li X."/>
            <person name="Huang L."/>
            <person name="Hu Y."/>
            <person name="Liang C."/>
            <person name="Hu X."/>
            <person name="Xu J."/>
            <person name="Yu X."/>
        </authorList>
    </citation>
    <scope>NUCLEOTIDE SEQUENCE [LARGE SCALE GENOMIC DNA]</scope>
    <source>
        <strain evidence="3">Henan</strain>
    </source>
</reference>
<keyword evidence="1" id="KW-0175">Coiled coil</keyword>
<evidence type="ECO:0000313" key="3">
    <source>
        <dbReference type="EMBL" id="GAA51688.1"/>
    </source>
</evidence>
<evidence type="ECO:0000256" key="1">
    <source>
        <dbReference type="SAM" id="Coils"/>
    </source>
</evidence>
<evidence type="ECO:0000313" key="4">
    <source>
        <dbReference type="Proteomes" id="UP000008909"/>
    </source>
</evidence>
<feature type="coiled-coil region" evidence="1">
    <location>
        <begin position="248"/>
        <end position="282"/>
    </location>
</feature>